<dbReference type="PRINTS" id="PR00420">
    <property type="entry name" value="RNGMNOXGNASE"/>
</dbReference>
<evidence type="ECO:0000256" key="1">
    <source>
        <dbReference type="ARBA" id="ARBA00023002"/>
    </source>
</evidence>
<feature type="domain" description="FAD-binding" evidence="3">
    <location>
        <begin position="16"/>
        <end position="346"/>
    </location>
</feature>
<dbReference type="Gene3D" id="3.50.50.60">
    <property type="entry name" value="FAD/NAD(P)-binding domain"/>
    <property type="match status" value="1"/>
</dbReference>
<organism evidence="4 5">
    <name type="scientific">Nocardia jiangxiensis</name>
    <dbReference type="NCBI Taxonomy" id="282685"/>
    <lineage>
        <taxon>Bacteria</taxon>
        <taxon>Bacillati</taxon>
        <taxon>Actinomycetota</taxon>
        <taxon>Actinomycetes</taxon>
        <taxon>Mycobacteriales</taxon>
        <taxon>Nocardiaceae</taxon>
        <taxon>Nocardia</taxon>
    </lineage>
</organism>
<name>A0ABW6S4D0_9NOCA</name>
<evidence type="ECO:0000256" key="2">
    <source>
        <dbReference type="ARBA" id="ARBA00023033"/>
    </source>
</evidence>
<comment type="caution">
    <text evidence="4">The sequence shown here is derived from an EMBL/GenBank/DDBJ whole genome shotgun (WGS) entry which is preliminary data.</text>
</comment>
<proteinExistence type="predicted"/>
<keyword evidence="2 4" id="KW-0503">Monooxygenase</keyword>
<keyword evidence="5" id="KW-1185">Reference proteome</keyword>
<dbReference type="InterPro" id="IPR036188">
    <property type="entry name" value="FAD/NAD-bd_sf"/>
</dbReference>
<protein>
    <submittedName>
        <fullName evidence="4">FAD-dependent monooxygenase</fullName>
    </submittedName>
</protein>
<reference evidence="4 5" key="1">
    <citation type="submission" date="2024-10" db="EMBL/GenBank/DDBJ databases">
        <title>The Natural Products Discovery Center: Release of the First 8490 Sequenced Strains for Exploring Actinobacteria Biosynthetic Diversity.</title>
        <authorList>
            <person name="Kalkreuter E."/>
            <person name="Kautsar S.A."/>
            <person name="Yang D."/>
            <person name="Bader C.D."/>
            <person name="Teijaro C.N."/>
            <person name="Fluegel L."/>
            <person name="Davis C.M."/>
            <person name="Simpson J.R."/>
            <person name="Lauterbach L."/>
            <person name="Steele A.D."/>
            <person name="Gui C."/>
            <person name="Meng S."/>
            <person name="Li G."/>
            <person name="Viehrig K."/>
            <person name="Ye F."/>
            <person name="Su P."/>
            <person name="Kiefer A.F."/>
            <person name="Nichols A."/>
            <person name="Cepeda A.J."/>
            <person name="Yan W."/>
            <person name="Fan B."/>
            <person name="Jiang Y."/>
            <person name="Adhikari A."/>
            <person name="Zheng C.-J."/>
            <person name="Schuster L."/>
            <person name="Cowan T.M."/>
            <person name="Smanski M.J."/>
            <person name="Chevrette M.G."/>
            <person name="De Carvalho L.P.S."/>
            <person name="Shen B."/>
        </authorList>
    </citation>
    <scope>NUCLEOTIDE SEQUENCE [LARGE SCALE GENOMIC DNA]</scope>
    <source>
        <strain evidence="4 5">NPDC002593</strain>
    </source>
</reference>
<evidence type="ECO:0000313" key="5">
    <source>
        <dbReference type="Proteomes" id="UP001601992"/>
    </source>
</evidence>
<dbReference type="EMBL" id="JBIAQY010000009">
    <property type="protein sequence ID" value="MFF3571119.1"/>
    <property type="molecule type" value="Genomic_DNA"/>
</dbReference>
<keyword evidence="1" id="KW-0560">Oxidoreductase</keyword>
<dbReference type="InterPro" id="IPR002938">
    <property type="entry name" value="FAD-bd"/>
</dbReference>
<dbReference type="Proteomes" id="UP001601992">
    <property type="component" value="Unassembled WGS sequence"/>
</dbReference>
<gene>
    <name evidence="4" type="ORF">ACFYXQ_25400</name>
</gene>
<dbReference type="Pfam" id="PF01494">
    <property type="entry name" value="FAD_binding_3"/>
    <property type="match status" value="1"/>
</dbReference>
<evidence type="ECO:0000259" key="3">
    <source>
        <dbReference type="Pfam" id="PF01494"/>
    </source>
</evidence>
<dbReference type="GO" id="GO:0004497">
    <property type="term" value="F:monooxygenase activity"/>
    <property type="evidence" value="ECO:0007669"/>
    <property type="project" value="UniProtKB-KW"/>
</dbReference>
<accession>A0ABW6S4D0</accession>
<evidence type="ECO:0000313" key="4">
    <source>
        <dbReference type="EMBL" id="MFF3571119.1"/>
    </source>
</evidence>
<dbReference type="RefSeq" id="WP_305082377.1">
    <property type="nucleotide sequence ID" value="NZ_JBIAQY010000009.1"/>
</dbReference>
<sequence>MDLDTSGFRQGEKIMRVVVAGGGLVGLTAAAALGRLGHEVTVVEQASEIRAAGAGIGLWENALREFDRIGIGAAVRAVGHEIDAWFFDQSGRPVRAAGYGDYEHRFLLVPRPELNVLLADATGRQRILLGDRVTGFTETGDEVRVLLESGRGLEADLLVGADGVHSKVRAALVPDSAARRHPGHYAWRAVVPAGAEHPEGTVLTVGRDRTRGGYSRLSGDRTMWMVNQFEVGELRGTPRERALARAHNLAESGWHDDLLRMIEATPDEAILENPILLVPELSHWTGAHVVLIGDAAHGLSPHISAGGTLGVEDVGVLCACSAADGDLASVLSEYEHRRRERFDRVRAFSAEVEFAADAGEFAQRYAAFSHWMLTTAPNREN</sequence>
<dbReference type="PANTHER" id="PTHR13789:SF309">
    <property type="entry name" value="PUTATIVE (AFU_ORTHOLOGUE AFUA_6G14510)-RELATED"/>
    <property type="match status" value="1"/>
</dbReference>
<dbReference type="InterPro" id="IPR050493">
    <property type="entry name" value="FAD-dep_Monooxygenase_BioMet"/>
</dbReference>
<dbReference type="PANTHER" id="PTHR13789">
    <property type="entry name" value="MONOOXYGENASE"/>
    <property type="match status" value="1"/>
</dbReference>
<dbReference type="SUPFAM" id="SSF51905">
    <property type="entry name" value="FAD/NAD(P)-binding domain"/>
    <property type="match status" value="1"/>
</dbReference>